<dbReference type="PANTHER" id="PTHR24321:SF8">
    <property type="entry name" value="ESTRADIOL 17-BETA-DEHYDROGENASE 8-RELATED"/>
    <property type="match status" value="1"/>
</dbReference>
<keyword evidence="3" id="KW-0520">NAD</keyword>
<dbReference type="Proteomes" id="UP001501588">
    <property type="component" value="Unassembled WGS sequence"/>
</dbReference>
<dbReference type="InterPro" id="IPR002347">
    <property type="entry name" value="SDR_fam"/>
</dbReference>
<dbReference type="PRINTS" id="PR00081">
    <property type="entry name" value="GDHRDH"/>
</dbReference>
<dbReference type="RefSeq" id="WP_343894598.1">
    <property type="nucleotide sequence ID" value="NZ_BAAAFZ010000015.1"/>
</dbReference>
<comment type="caution">
    <text evidence="5">The sequence shown here is derived from an EMBL/GenBank/DDBJ whole genome shotgun (WGS) entry which is preliminary data.</text>
</comment>
<evidence type="ECO:0000256" key="3">
    <source>
        <dbReference type="ARBA" id="ARBA00023027"/>
    </source>
</evidence>
<gene>
    <name evidence="5" type="ORF">GCM10009416_15140</name>
</gene>
<dbReference type="PROSITE" id="PS00061">
    <property type="entry name" value="ADH_SHORT"/>
    <property type="match status" value="1"/>
</dbReference>
<evidence type="ECO:0000256" key="1">
    <source>
        <dbReference type="ARBA" id="ARBA00006484"/>
    </source>
</evidence>
<dbReference type="PRINTS" id="PR00080">
    <property type="entry name" value="SDRFAMILY"/>
</dbReference>
<dbReference type="InterPro" id="IPR057326">
    <property type="entry name" value="KR_dom"/>
</dbReference>
<dbReference type="SUPFAM" id="SSF51735">
    <property type="entry name" value="NAD(P)-binding Rossmann-fold domains"/>
    <property type="match status" value="1"/>
</dbReference>
<evidence type="ECO:0000256" key="2">
    <source>
        <dbReference type="ARBA" id="ARBA00023002"/>
    </source>
</evidence>
<proteinExistence type="inferred from homology"/>
<accession>A0ABN1EY85</accession>
<sequence length="236" mass="24683">MAEARRVALVTGGAKGIGRAVAARLAGDGWRVVIADREAAATPDHPARCVRADVADEAAVAALLDGVRREEGRLDALVSNAGFMVRKPLRELALAEWNAVLATNLTATFLLVRAAEAMLRDAGGAVVTMASTRARQSEPDTESYSASKGGLVALTHALAVSLGPAVRVNCISPGWIETKGEALRPEDHAQHPAGRVGRPEDVAALAAWLLGPESGFVTGAEFVLDGGMTRRMIYAE</sequence>
<feature type="domain" description="Ketoreductase" evidence="4">
    <location>
        <begin position="6"/>
        <end position="178"/>
    </location>
</feature>
<evidence type="ECO:0000313" key="5">
    <source>
        <dbReference type="EMBL" id="GAA0577559.1"/>
    </source>
</evidence>
<evidence type="ECO:0000259" key="4">
    <source>
        <dbReference type="SMART" id="SM00822"/>
    </source>
</evidence>
<dbReference type="SMART" id="SM00822">
    <property type="entry name" value="PKS_KR"/>
    <property type="match status" value="1"/>
</dbReference>
<keyword evidence="6" id="KW-1185">Reference proteome</keyword>
<evidence type="ECO:0000313" key="6">
    <source>
        <dbReference type="Proteomes" id="UP001501588"/>
    </source>
</evidence>
<dbReference type="InterPro" id="IPR036291">
    <property type="entry name" value="NAD(P)-bd_dom_sf"/>
</dbReference>
<dbReference type="Pfam" id="PF13561">
    <property type="entry name" value="adh_short_C2"/>
    <property type="match status" value="1"/>
</dbReference>
<dbReference type="Gene3D" id="3.40.50.720">
    <property type="entry name" value="NAD(P)-binding Rossmann-like Domain"/>
    <property type="match status" value="1"/>
</dbReference>
<dbReference type="EMBL" id="BAAAFZ010000015">
    <property type="protein sequence ID" value="GAA0577559.1"/>
    <property type="molecule type" value="Genomic_DNA"/>
</dbReference>
<protein>
    <submittedName>
        <fullName evidence="5">Glucose 1-dehydrogenase</fullName>
    </submittedName>
</protein>
<comment type="similarity">
    <text evidence="1">Belongs to the short-chain dehydrogenases/reductases (SDR) family.</text>
</comment>
<dbReference type="PANTHER" id="PTHR24321">
    <property type="entry name" value="DEHYDROGENASES, SHORT CHAIN"/>
    <property type="match status" value="1"/>
</dbReference>
<dbReference type="InterPro" id="IPR020904">
    <property type="entry name" value="Sc_DH/Rdtase_CS"/>
</dbReference>
<reference evidence="5 6" key="1">
    <citation type="journal article" date="2019" name="Int. J. Syst. Evol. Microbiol.">
        <title>The Global Catalogue of Microorganisms (GCM) 10K type strain sequencing project: providing services to taxonomists for standard genome sequencing and annotation.</title>
        <authorList>
            <consortium name="The Broad Institute Genomics Platform"/>
            <consortium name="The Broad Institute Genome Sequencing Center for Infectious Disease"/>
            <person name="Wu L."/>
            <person name="Ma J."/>
        </authorList>
    </citation>
    <scope>NUCLEOTIDE SEQUENCE [LARGE SCALE GENOMIC DNA]</scope>
    <source>
        <strain evidence="5 6">JCM 9933</strain>
    </source>
</reference>
<name>A0ABN1EY85_9PROT</name>
<keyword evidence="2" id="KW-0560">Oxidoreductase</keyword>
<organism evidence="5 6">
    <name type="scientific">Craurococcus roseus</name>
    <dbReference type="NCBI Taxonomy" id="77585"/>
    <lineage>
        <taxon>Bacteria</taxon>
        <taxon>Pseudomonadati</taxon>
        <taxon>Pseudomonadota</taxon>
        <taxon>Alphaproteobacteria</taxon>
        <taxon>Acetobacterales</taxon>
        <taxon>Acetobacteraceae</taxon>
        <taxon>Craurococcus</taxon>
    </lineage>
</organism>